<dbReference type="PANTHER" id="PTHR11384:SF59">
    <property type="entry name" value="LYSOSOMAL COBALAMIN TRANSPORTER ABCD4"/>
    <property type="match status" value="1"/>
</dbReference>
<protein>
    <submittedName>
        <fullName evidence="8">ABC transporter</fullName>
    </submittedName>
</protein>
<evidence type="ECO:0000256" key="4">
    <source>
        <dbReference type="ARBA" id="ARBA00022989"/>
    </source>
</evidence>
<reference evidence="8 9" key="2">
    <citation type="journal article" date="2019" name="Int. J. Syst. Evol. Microbiol.">
        <title>Description and complete genome sequence of Bradyrhizobium amphicarpaeae sp. nov., harbouring photosystem and nitrogen-fixation genes.</title>
        <authorList>
            <person name="Bromfield E.S.P."/>
            <person name="Cloutier S."/>
            <person name="Nguyen H.D.T."/>
        </authorList>
    </citation>
    <scope>NUCLEOTIDE SEQUENCE [LARGE SCALE GENOMIC DNA]</scope>
    <source>
        <strain evidence="8 9">39S1MB</strain>
    </source>
</reference>
<evidence type="ECO:0000256" key="1">
    <source>
        <dbReference type="ARBA" id="ARBA00004651"/>
    </source>
</evidence>
<comment type="subcellular location">
    <subcellularLocation>
        <location evidence="1">Cell membrane</location>
        <topology evidence="1">Multi-pass membrane protein</topology>
    </subcellularLocation>
</comment>
<dbReference type="InterPro" id="IPR050835">
    <property type="entry name" value="ABC_transporter_sub-D"/>
</dbReference>
<dbReference type="PANTHER" id="PTHR11384">
    <property type="entry name" value="ATP-BINDING CASSETTE, SUB-FAMILY D MEMBER"/>
    <property type="match status" value="1"/>
</dbReference>
<dbReference type="Gene3D" id="1.20.1560.10">
    <property type="entry name" value="ABC transporter type 1, transmembrane domain"/>
    <property type="match status" value="1"/>
</dbReference>
<dbReference type="AlphaFoldDB" id="A0A2U8Q1V6"/>
<keyword evidence="5 6" id="KW-0472">Membrane</keyword>
<feature type="transmembrane region" description="Helical" evidence="6">
    <location>
        <begin position="34"/>
        <end position="55"/>
    </location>
</feature>
<dbReference type="KEGG" id="brq:CIT40_31360"/>
<feature type="transmembrane region" description="Helical" evidence="6">
    <location>
        <begin position="309"/>
        <end position="329"/>
    </location>
</feature>
<dbReference type="Proteomes" id="UP000215884">
    <property type="component" value="Chromosome"/>
</dbReference>
<feature type="transmembrane region" description="Helical" evidence="6">
    <location>
        <begin position="194"/>
        <end position="217"/>
    </location>
</feature>
<evidence type="ECO:0000313" key="8">
    <source>
        <dbReference type="EMBL" id="AWM04083.1"/>
    </source>
</evidence>
<evidence type="ECO:0000256" key="5">
    <source>
        <dbReference type="ARBA" id="ARBA00023136"/>
    </source>
</evidence>
<feature type="transmembrane region" description="Helical" evidence="6">
    <location>
        <begin position="281"/>
        <end position="303"/>
    </location>
</feature>
<sequence length="361" mass="40087">MLTRSSFFPGEKQLLGRFWQSASGYWRGPSAWTAWLLVIALIVNVVLQLLTQYGLNFWNRDFFNAVGRKDQAELLFQALRFLPLAAASIALTVFSVWARMTLQRSWREWLSNHLYADWLTDDPPPGRSSIEGHHEAPEYRIAEDAKVATDFPIDLVTGLLQSVLTIGTFVGVLWSVGGSLAVEFDGISFAIPGYLVLAVIAYSALLAIGIWLTAGRLTRVIEENKRMEAELRAIGTHVRETREGKLEQGPGISDRHAVGAALKAVIAIWRIYCWQLMRMTLVTYTGLLVTPVVGLLLCLPKYLDDTITLGEVVQASAAFVVVQTAFNWFTDNYAKLAEWTASANRVAELLLALDADRAPSA</sequence>
<dbReference type="EMBL" id="CP029426">
    <property type="protein sequence ID" value="AWM04083.1"/>
    <property type="molecule type" value="Genomic_DNA"/>
</dbReference>
<organism evidence="8 9">
    <name type="scientific">Bradyrhizobium amphicarpaeae</name>
    <dbReference type="NCBI Taxonomy" id="1404768"/>
    <lineage>
        <taxon>Bacteria</taxon>
        <taxon>Pseudomonadati</taxon>
        <taxon>Pseudomonadota</taxon>
        <taxon>Alphaproteobacteria</taxon>
        <taxon>Hyphomicrobiales</taxon>
        <taxon>Nitrobacteraceae</taxon>
        <taxon>Bradyrhizobium</taxon>
    </lineage>
</organism>
<name>A0A2U8Q1V6_9BRAD</name>
<keyword evidence="4 6" id="KW-1133">Transmembrane helix</keyword>
<evidence type="ECO:0000256" key="2">
    <source>
        <dbReference type="ARBA" id="ARBA00022448"/>
    </source>
</evidence>
<dbReference type="GO" id="GO:0005886">
    <property type="term" value="C:plasma membrane"/>
    <property type="evidence" value="ECO:0007669"/>
    <property type="project" value="UniProtKB-SubCell"/>
</dbReference>
<evidence type="ECO:0000259" key="7">
    <source>
        <dbReference type="PROSITE" id="PS50929"/>
    </source>
</evidence>
<evidence type="ECO:0000313" key="9">
    <source>
        <dbReference type="Proteomes" id="UP000215884"/>
    </source>
</evidence>
<evidence type="ECO:0000256" key="6">
    <source>
        <dbReference type="SAM" id="Phobius"/>
    </source>
</evidence>
<feature type="transmembrane region" description="Helical" evidence="6">
    <location>
        <begin position="155"/>
        <end position="174"/>
    </location>
</feature>
<dbReference type="SUPFAM" id="SSF90123">
    <property type="entry name" value="ABC transporter transmembrane region"/>
    <property type="match status" value="1"/>
</dbReference>
<dbReference type="PROSITE" id="PS50929">
    <property type="entry name" value="ABC_TM1F"/>
    <property type="match status" value="1"/>
</dbReference>
<dbReference type="InterPro" id="IPR036640">
    <property type="entry name" value="ABC1_TM_sf"/>
</dbReference>
<dbReference type="InterPro" id="IPR011527">
    <property type="entry name" value="ABC1_TM_dom"/>
</dbReference>
<keyword evidence="9" id="KW-1185">Reference proteome</keyword>
<keyword evidence="2" id="KW-0813">Transport</keyword>
<dbReference type="GO" id="GO:0005524">
    <property type="term" value="F:ATP binding"/>
    <property type="evidence" value="ECO:0007669"/>
    <property type="project" value="InterPro"/>
</dbReference>
<feature type="transmembrane region" description="Helical" evidence="6">
    <location>
        <begin position="75"/>
        <end position="97"/>
    </location>
</feature>
<reference evidence="8 9" key="1">
    <citation type="journal article" date="2017" name="Syst. Appl. Microbiol.">
        <title>Soybeans inoculated with root zone soils of Canadian native legumes harbour diverse and novel Bradyrhizobium spp. that possess agricultural potential.</title>
        <authorList>
            <person name="Bromfield E.S.P."/>
            <person name="Cloutier S."/>
            <person name="Tambong J.T."/>
            <person name="Tran Thi T.V."/>
        </authorList>
    </citation>
    <scope>NUCLEOTIDE SEQUENCE [LARGE SCALE GENOMIC DNA]</scope>
    <source>
        <strain evidence="8 9">39S1MB</strain>
    </source>
</reference>
<feature type="domain" description="ABC transmembrane type-1" evidence="7">
    <location>
        <begin position="46"/>
        <end position="234"/>
    </location>
</feature>
<proteinExistence type="predicted"/>
<dbReference type="GO" id="GO:0140359">
    <property type="term" value="F:ABC-type transporter activity"/>
    <property type="evidence" value="ECO:0007669"/>
    <property type="project" value="InterPro"/>
</dbReference>
<dbReference type="RefSeq" id="WP_094894371.1">
    <property type="nucleotide sequence ID" value="NZ_CP029426.2"/>
</dbReference>
<accession>A0A2U8Q1V6</accession>
<evidence type="ECO:0000256" key="3">
    <source>
        <dbReference type="ARBA" id="ARBA00022692"/>
    </source>
</evidence>
<gene>
    <name evidence="8" type="ORF">CIT40_31360</name>
</gene>
<dbReference type="Pfam" id="PF06472">
    <property type="entry name" value="ABC_membrane_2"/>
    <property type="match status" value="1"/>
</dbReference>
<dbReference type="OrthoDB" id="9810134at2"/>
<keyword evidence="3 6" id="KW-0812">Transmembrane</keyword>